<comment type="caution">
    <text evidence="4">The sequence shown here is derived from an EMBL/GenBank/DDBJ whole genome shotgun (WGS) entry which is preliminary data.</text>
</comment>
<proteinExistence type="predicted"/>
<dbReference type="Proteomes" id="UP000321058">
    <property type="component" value="Unassembled WGS sequence"/>
</dbReference>
<evidence type="ECO:0000259" key="3">
    <source>
        <dbReference type="PROSITE" id="PS51465"/>
    </source>
</evidence>
<evidence type="ECO:0000256" key="1">
    <source>
        <dbReference type="PROSITE-ProRule" id="PRU00339"/>
    </source>
</evidence>
<keyword evidence="2" id="KW-0732">Signal</keyword>
<feature type="chain" id="PRO_5022204613" description="Kazal-like domain-containing protein" evidence="2">
    <location>
        <begin position="23"/>
        <end position="472"/>
    </location>
</feature>
<dbReference type="SUPFAM" id="SSF48452">
    <property type="entry name" value="TPR-like"/>
    <property type="match status" value="1"/>
</dbReference>
<dbReference type="Gene3D" id="1.25.40.10">
    <property type="entry name" value="Tetratricopeptide repeat domain"/>
    <property type="match status" value="1"/>
</dbReference>
<evidence type="ECO:0000256" key="2">
    <source>
        <dbReference type="SAM" id="SignalP"/>
    </source>
</evidence>
<dbReference type="InterPro" id="IPR002350">
    <property type="entry name" value="Kazal_dom"/>
</dbReference>
<feature type="domain" description="Kazal-like" evidence="3">
    <location>
        <begin position="418"/>
        <end position="472"/>
    </location>
</feature>
<gene>
    <name evidence="4" type="ORF">RSO01_64710</name>
</gene>
<evidence type="ECO:0000313" key="4">
    <source>
        <dbReference type="EMBL" id="GEP59305.1"/>
    </source>
</evidence>
<feature type="signal peptide" evidence="2">
    <location>
        <begin position="1"/>
        <end position="22"/>
    </location>
</feature>
<evidence type="ECO:0000313" key="5">
    <source>
        <dbReference type="Proteomes" id="UP000321058"/>
    </source>
</evidence>
<dbReference type="CDD" id="cd00104">
    <property type="entry name" value="KAZAL_FS"/>
    <property type="match status" value="1"/>
</dbReference>
<feature type="repeat" description="TPR" evidence="1">
    <location>
        <begin position="162"/>
        <end position="195"/>
    </location>
</feature>
<dbReference type="InterPro" id="IPR011990">
    <property type="entry name" value="TPR-like_helical_dom_sf"/>
</dbReference>
<dbReference type="EMBL" id="BKAJ01000126">
    <property type="protein sequence ID" value="GEP59305.1"/>
    <property type="molecule type" value="Genomic_DNA"/>
</dbReference>
<dbReference type="RefSeq" id="WP_147154662.1">
    <property type="nucleotide sequence ID" value="NZ_BKAJ01000126.1"/>
</dbReference>
<reference evidence="4 5" key="1">
    <citation type="submission" date="2019-07" db="EMBL/GenBank/DDBJ databases">
        <title>Whole genome shotgun sequence of Reyranella soli NBRC 108950.</title>
        <authorList>
            <person name="Hosoyama A."/>
            <person name="Uohara A."/>
            <person name="Ohji S."/>
            <person name="Ichikawa N."/>
        </authorList>
    </citation>
    <scope>NUCLEOTIDE SEQUENCE [LARGE SCALE GENOMIC DNA]</scope>
    <source>
        <strain evidence="4 5">NBRC 108950</strain>
    </source>
</reference>
<dbReference type="OrthoDB" id="9800302at2"/>
<dbReference type="PROSITE" id="PS50005">
    <property type="entry name" value="TPR"/>
    <property type="match status" value="1"/>
</dbReference>
<dbReference type="PROSITE" id="PS51465">
    <property type="entry name" value="KAZAL_2"/>
    <property type="match status" value="1"/>
</dbReference>
<dbReference type="Gene3D" id="3.30.60.30">
    <property type="match status" value="1"/>
</dbReference>
<protein>
    <recommendedName>
        <fullName evidence="3">Kazal-like domain-containing protein</fullName>
    </recommendedName>
</protein>
<dbReference type="InterPro" id="IPR019734">
    <property type="entry name" value="TPR_rpt"/>
</dbReference>
<sequence length="472" mass="50813">MIVLRWVVLVLSLALALQSLDAAGQARSSFANPAEYDNFQAALKTQDPARRATAMEVFAAWYPGSILRTESLEHAMAAWMAAKEPAKADFVAGKLLQIDPDNVHALAHRVYAARARAVQGDKAAIEPMVAGAERGVGALAKWQKPSTLDDATFARAKEQMSAVFNGALGYAALQVKDYDKARRYYRASVTAEPDNLQDVYQLAVAQLEGTPLDALGFWFAARSIAIARAAKNDTAAKDIDRYVRSRYRLYRGSEEGWDELLARVVAGEKAPPGGFVKSIPRALTPAELAIQLVEDNDPGALSFVDWALILRHRDTTPANRAAAEKTWQAIVDKQQGGGTRIKIPVKVISATPDVIEAAITDEAQAGNVADLHIAMARPLAPLPALGSKIAIVGSLSDYKPQPFMFMMVRGELAPESMPVAGGPCADPRPQMCTREYRPACGLHRDGTRKTYGNACSACSNPDVLTQSAGACP</sequence>
<name>A0A512NK50_9HYPH</name>
<accession>A0A512NK50</accession>
<organism evidence="4 5">
    <name type="scientific">Reyranella soli</name>
    <dbReference type="NCBI Taxonomy" id="1230389"/>
    <lineage>
        <taxon>Bacteria</taxon>
        <taxon>Pseudomonadati</taxon>
        <taxon>Pseudomonadota</taxon>
        <taxon>Alphaproteobacteria</taxon>
        <taxon>Hyphomicrobiales</taxon>
        <taxon>Reyranellaceae</taxon>
        <taxon>Reyranella</taxon>
    </lineage>
</organism>
<keyword evidence="5" id="KW-1185">Reference proteome</keyword>
<dbReference type="AlphaFoldDB" id="A0A512NK50"/>
<keyword evidence="1" id="KW-0802">TPR repeat</keyword>